<comment type="caution">
    <text evidence="1">The sequence shown here is derived from an EMBL/GenBank/DDBJ whole genome shotgun (WGS) entry which is preliminary data.</text>
</comment>
<evidence type="ECO:0000313" key="1">
    <source>
        <dbReference type="EMBL" id="KOO24206.1"/>
    </source>
</evidence>
<dbReference type="AlphaFoldDB" id="A0A0M0JC83"/>
<accession>A0A0M0JC83</accession>
<protein>
    <submittedName>
        <fullName evidence="1">Uncharacterized protein</fullName>
    </submittedName>
</protein>
<name>A0A0M0JC83_9EUKA</name>
<sequence>MPSSSSYQSSASCGRLRLLPLERCGVDGSIAGAGRAAGEQAACRPKSTASWRRMSRRWTHSRSSHRCSGALWLHWPCELVRICDLRLPDREKRLPQPSWLQANGRSPVCVRLCAVRWPDREKRSLQPSWSQAYGRSPVCVRLCLVRLSDREKRSPQPSWSQVYGWSPVCVRLCVVRWLDREKRLPQPSWSQANGRSSVCVRICVVRWLDCVKRLPQPS</sequence>
<proteinExistence type="predicted"/>
<keyword evidence="2" id="KW-1185">Reference proteome</keyword>
<dbReference type="EMBL" id="JWZX01003115">
    <property type="protein sequence ID" value="KOO24206.1"/>
    <property type="molecule type" value="Genomic_DNA"/>
</dbReference>
<dbReference type="OrthoDB" id="8195331at2759"/>
<dbReference type="Proteomes" id="UP000037460">
    <property type="component" value="Unassembled WGS sequence"/>
</dbReference>
<evidence type="ECO:0000313" key="2">
    <source>
        <dbReference type="Proteomes" id="UP000037460"/>
    </source>
</evidence>
<organism evidence="1 2">
    <name type="scientific">Chrysochromulina tobinii</name>
    <dbReference type="NCBI Taxonomy" id="1460289"/>
    <lineage>
        <taxon>Eukaryota</taxon>
        <taxon>Haptista</taxon>
        <taxon>Haptophyta</taxon>
        <taxon>Prymnesiophyceae</taxon>
        <taxon>Prymnesiales</taxon>
        <taxon>Chrysochromulinaceae</taxon>
        <taxon>Chrysochromulina</taxon>
    </lineage>
</organism>
<reference evidence="2" key="1">
    <citation type="journal article" date="2015" name="PLoS Genet.">
        <title>Genome Sequence and Transcriptome Analyses of Chrysochromulina tobin: Metabolic Tools for Enhanced Algal Fitness in the Prominent Order Prymnesiales (Haptophyceae).</title>
        <authorList>
            <person name="Hovde B.T."/>
            <person name="Deodato C.R."/>
            <person name="Hunsperger H.M."/>
            <person name="Ryken S.A."/>
            <person name="Yost W."/>
            <person name="Jha R.K."/>
            <person name="Patterson J."/>
            <person name="Monnat R.J. Jr."/>
            <person name="Barlow S.B."/>
            <person name="Starkenburg S.R."/>
            <person name="Cattolico R.A."/>
        </authorList>
    </citation>
    <scope>NUCLEOTIDE SEQUENCE</scope>
    <source>
        <strain evidence="2">CCMP291</strain>
    </source>
</reference>
<gene>
    <name evidence="1" type="ORF">Ctob_003017</name>
</gene>